<name>A0A373F988_COMTE</name>
<proteinExistence type="inferred from homology"/>
<comment type="subcellular location">
    <subcellularLocation>
        <location evidence="2">Cell membrane</location>
        <topology evidence="2">Lipid-anchor</topology>
    </subcellularLocation>
</comment>
<comment type="similarity">
    <text evidence="1 2">Belongs to the outer membrane factor (OMF) (TC 1.B.17) family.</text>
</comment>
<protein>
    <submittedName>
        <fullName evidence="3">Multidrug transporter</fullName>
    </submittedName>
</protein>
<feature type="chain" id="PRO_5016486458" evidence="2">
    <location>
        <begin position="23"/>
        <end position="480"/>
    </location>
</feature>
<dbReference type="EMBL" id="QURR01000033">
    <property type="protein sequence ID" value="RGE40741.1"/>
    <property type="molecule type" value="Genomic_DNA"/>
</dbReference>
<dbReference type="PANTHER" id="PTHR30203">
    <property type="entry name" value="OUTER MEMBRANE CATION EFFLUX PROTEIN"/>
    <property type="match status" value="1"/>
</dbReference>
<evidence type="ECO:0000313" key="4">
    <source>
        <dbReference type="Proteomes" id="UP000261948"/>
    </source>
</evidence>
<dbReference type="InterPro" id="IPR010131">
    <property type="entry name" value="MdtP/NodT-like"/>
</dbReference>
<organism evidence="3 4">
    <name type="scientific">Comamonas testosteroni</name>
    <name type="common">Pseudomonas testosteroni</name>
    <dbReference type="NCBI Taxonomy" id="285"/>
    <lineage>
        <taxon>Bacteria</taxon>
        <taxon>Pseudomonadati</taxon>
        <taxon>Pseudomonadota</taxon>
        <taxon>Betaproteobacteria</taxon>
        <taxon>Burkholderiales</taxon>
        <taxon>Comamonadaceae</taxon>
        <taxon>Comamonas</taxon>
    </lineage>
</organism>
<keyword evidence="2" id="KW-0812">Transmembrane</keyword>
<keyword evidence="2" id="KW-0732">Signal</keyword>
<evidence type="ECO:0000313" key="3">
    <source>
        <dbReference type="EMBL" id="RGE40741.1"/>
    </source>
</evidence>
<dbReference type="PANTHER" id="PTHR30203:SF32">
    <property type="entry name" value="CATION EFFLUX SYSTEM PROTEIN CUSC"/>
    <property type="match status" value="1"/>
</dbReference>
<feature type="signal peptide" evidence="2">
    <location>
        <begin position="1"/>
        <end position="22"/>
    </location>
</feature>
<dbReference type="GO" id="GO:0015562">
    <property type="term" value="F:efflux transmembrane transporter activity"/>
    <property type="evidence" value="ECO:0007669"/>
    <property type="project" value="InterPro"/>
</dbReference>
<evidence type="ECO:0000256" key="2">
    <source>
        <dbReference type="RuleBase" id="RU362097"/>
    </source>
</evidence>
<keyword evidence="2" id="KW-0564">Palmitate</keyword>
<dbReference type="PROSITE" id="PS51257">
    <property type="entry name" value="PROKAR_LIPOPROTEIN"/>
    <property type="match status" value="1"/>
</dbReference>
<keyword evidence="2" id="KW-0449">Lipoprotein</keyword>
<sequence length="480" mass="52209">MNKTLLPVALAAALLASGCSFIPQLDRPALPVAEQFPAFASQTAGSVAAADIPWQQFFTDPRLQQVIQLALDNNRDLRVAVLNIEKAQAQYQIQRSSQFPEVGVAGAAQRTRSQITGQYGNAFSAALSMPSWEIDFWGRVSSLKEQALAQYLATEEGRKAAQISLIANVANTWLGLQADEELMTISRRTLGTREQSIKLTKLRLDSGVTSELDYRQAQSLTESARATLAQQTRQRELDANALTLLVGQTLPADLLGSLHGKKLADLPAIADVPAGLPSDLLLRRPDVRQAEQLMIGANANIGAARAAFFPNVSLTASAGFANPEISNLFDSGSKYFSIAPSLYLPIFNAGRNRANLQMAEAGQKIAVAQYEKAIQSAFRETSDALVSRQTLQDQLQAQSRQLEAEQVRYKLSDLRYTNGVASYLDLLDAQRSLFLLEQSVVQVRLQQLQNQVNLYKVLGGGWSEPSASNTAANTTNSTVQ</sequence>
<dbReference type="Pfam" id="PF02321">
    <property type="entry name" value="OEP"/>
    <property type="match status" value="2"/>
</dbReference>
<reference evidence="3 4" key="1">
    <citation type="submission" date="2018-08" db="EMBL/GenBank/DDBJ databases">
        <title>Comamonas testosteroni strain SWCO2.</title>
        <authorList>
            <person name="Jiang N."/>
            <person name="Zhang X.Z."/>
        </authorList>
    </citation>
    <scope>NUCLEOTIDE SEQUENCE [LARGE SCALE GENOMIC DNA]</scope>
    <source>
        <strain evidence="3 4">SWCO2</strain>
    </source>
</reference>
<keyword evidence="2" id="KW-1134">Transmembrane beta strand</keyword>
<keyword evidence="2" id="KW-0472">Membrane</keyword>
<gene>
    <name evidence="3" type="ORF">DZC30_19665</name>
</gene>
<dbReference type="SUPFAM" id="SSF56954">
    <property type="entry name" value="Outer membrane efflux proteins (OEP)"/>
    <property type="match status" value="1"/>
</dbReference>
<dbReference type="OrthoDB" id="9770517at2"/>
<dbReference type="Proteomes" id="UP000261948">
    <property type="component" value="Unassembled WGS sequence"/>
</dbReference>
<accession>A0A373F988</accession>
<dbReference type="Gene3D" id="1.20.1600.10">
    <property type="entry name" value="Outer membrane efflux proteins (OEP)"/>
    <property type="match status" value="1"/>
</dbReference>
<dbReference type="Gene3D" id="2.20.200.10">
    <property type="entry name" value="Outer membrane efflux proteins (OEP)"/>
    <property type="match status" value="1"/>
</dbReference>
<comment type="caution">
    <text evidence="3">The sequence shown here is derived from an EMBL/GenBank/DDBJ whole genome shotgun (WGS) entry which is preliminary data.</text>
</comment>
<keyword evidence="4" id="KW-1185">Reference proteome</keyword>
<dbReference type="GO" id="GO:0005886">
    <property type="term" value="C:plasma membrane"/>
    <property type="evidence" value="ECO:0007669"/>
    <property type="project" value="UniProtKB-SubCell"/>
</dbReference>
<evidence type="ECO:0000256" key="1">
    <source>
        <dbReference type="ARBA" id="ARBA00007613"/>
    </source>
</evidence>
<dbReference type="AlphaFoldDB" id="A0A373F988"/>
<dbReference type="InterPro" id="IPR003423">
    <property type="entry name" value="OMP_efflux"/>
</dbReference>
<dbReference type="NCBIfam" id="TIGR01845">
    <property type="entry name" value="outer_NodT"/>
    <property type="match status" value="1"/>
</dbReference>